<dbReference type="InterPro" id="IPR037126">
    <property type="entry name" value="PdaC/RsiV-like_sf"/>
</dbReference>
<dbReference type="EMBL" id="JAIRBC010000006">
    <property type="protein sequence ID" value="MCG2460117.1"/>
    <property type="molecule type" value="Genomic_DNA"/>
</dbReference>
<dbReference type="Gene3D" id="3.90.640.20">
    <property type="entry name" value="Heat-shock cognate protein, ATPase"/>
    <property type="match status" value="1"/>
</dbReference>
<dbReference type="InterPro" id="IPR021729">
    <property type="entry name" value="DUF3298"/>
</dbReference>
<dbReference type="InterPro" id="IPR025303">
    <property type="entry name" value="PdaC"/>
</dbReference>
<evidence type="ECO:0000259" key="2">
    <source>
        <dbReference type="Pfam" id="PF13739"/>
    </source>
</evidence>
<dbReference type="Pfam" id="PF13739">
    <property type="entry name" value="PdaC"/>
    <property type="match status" value="1"/>
</dbReference>
<dbReference type="AlphaFoldDB" id="A0AAE3EUW9"/>
<dbReference type="Pfam" id="PF11738">
    <property type="entry name" value="DUF3298"/>
    <property type="match status" value="1"/>
</dbReference>
<keyword evidence="4" id="KW-1185">Reference proteome</keyword>
<protein>
    <submittedName>
        <fullName evidence="3">DUF3298 and DUF4163 domain-containing protein</fullName>
    </submittedName>
</protein>
<evidence type="ECO:0000313" key="3">
    <source>
        <dbReference type="EMBL" id="MCG2460117.1"/>
    </source>
</evidence>
<dbReference type="Gene3D" id="3.30.565.40">
    <property type="entry name" value="Fervidobacterium nodosum Rt17-B1 like"/>
    <property type="match status" value="1"/>
</dbReference>
<dbReference type="Proteomes" id="UP001200642">
    <property type="component" value="Unassembled WGS sequence"/>
</dbReference>
<sequence>MKTRWLSLILALIISGCGEEDPQLTFAPVSYSGEQCVQCPKISVNIPEALGKTKIVTAVNTALTEEIIYLLTFDDSVEATTIDEAITSFNNGFLELKNKFNETIGWEAKIDGKVVYDEADILTLKLDSYIYTGGAHGYGASTFLNFDKQKGVELENDELFKNVVNFQKFAEIKFREKEGIPKDKPINSTGYMFEDEIFKLPETMGFTKDGLQLIYNRYEVASYSDGIIELTLPYDEVDTYLAVDYREKS</sequence>
<feature type="domain" description="Deacetylase PdaC" evidence="2">
    <location>
        <begin position="38"/>
        <end position="137"/>
    </location>
</feature>
<feature type="domain" description="DUF3298" evidence="1">
    <location>
        <begin position="164"/>
        <end position="235"/>
    </location>
</feature>
<accession>A0AAE3EUW9</accession>
<gene>
    <name evidence="3" type="ORF">K8352_05115</name>
</gene>
<proteinExistence type="predicted"/>
<dbReference type="RefSeq" id="WP_317901262.1">
    <property type="nucleotide sequence ID" value="NZ_JAIRBC010000006.1"/>
</dbReference>
<evidence type="ECO:0000313" key="4">
    <source>
        <dbReference type="Proteomes" id="UP001200642"/>
    </source>
</evidence>
<evidence type="ECO:0000259" key="1">
    <source>
        <dbReference type="Pfam" id="PF11738"/>
    </source>
</evidence>
<organism evidence="3 4">
    <name type="scientific">Cerina litoralis</name>
    <dbReference type="NCBI Taxonomy" id="2874477"/>
    <lineage>
        <taxon>Bacteria</taxon>
        <taxon>Pseudomonadati</taxon>
        <taxon>Bacteroidota</taxon>
        <taxon>Flavobacteriia</taxon>
        <taxon>Flavobacteriales</taxon>
        <taxon>Flavobacteriaceae</taxon>
        <taxon>Cerina</taxon>
    </lineage>
</organism>
<reference evidence="3" key="1">
    <citation type="submission" date="2023-02" db="EMBL/GenBank/DDBJ databases">
        <title>Genome of Flavobacteriaceae gen. nov. sp. strain F89.</title>
        <authorList>
            <person name="Wang Y."/>
        </authorList>
    </citation>
    <scope>NUCLEOTIDE SEQUENCE</scope>
    <source>
        <strain evidence="3">F89</strain>
    </source>
</reference>
<comment type="caution">
    <text evidence="3">The sequence shown here is derived from an EMBL/GenBank/DDBJ whole genome shotgun (WGS) entry which is preliminary data.</text>
</comment>
<name>A0AAE3EUW9_9FLAO</name>
<dbReference type="PROSITE" id="PS51257">
    <property type="entry name" value="PROKAR_LIPOPROTEIN"/>
    <property type="match status" value="1"/>
</dbReference>